<dbReference type="EMBL" id="AZMM01012220">
    <property type="protein sequence ID" value="ETJ33321.1"/>
    <property type="molecule type" value="Genomic_DNA"/>
</dbReference>
<dbReference type="SUPFAM" id="SSF101967">
    <property type="entry name" value="Adhesin YadA, collagen-binding domain"/>
    <property type="match status" value="1"/>
</dbReference>
<dbReference type="GO" id="GO:0019867">
    <property type="term" value="C:outer membrane"/>
    <property type="evidence" value="ECO:0007669"/>
    <property type="project" value="InterPro"/>
</dbReference>
<dbReference type="InterPro" id="IPR008635">
    <property type="entry name" value="Coiled_stalk_dom"/>
</dbReference>
<dbReference type="Gene3D" id="2.20.70.140">
    <property type="match status" value="1"/>
</dbReference>
<dbReference type="InterPro" id="IPR011049">
    <property type="entry name" value="Serralysin-like_metalloprot_C"/>
</dbReference>
<feature type="domain" description="Trimeric autotransporter adhesin YadA-like stalk" evidence="1">
    <location>
        <begin position="61"/>
        <end position="91"/>
    </location>
</feature>
<dbReference type="Gene3D" id="1.20.5.170">
    <property type="match status" value="1"/>
</dbReference>
<comment type="caution">
    <text evidence="2">The sequence shown here is derived from an EMBL/GenBank/DDBJ whole genome shotgun (WGS) entry which is preliminary data.</text>
</comment>
<accession>W1XTB0</accession>
<sequence length="92" mass="9362">TKMDTNGVTIKDGANEATKLTKDGLQINDGGNKAVTVNKDGLTIENGPKVTKDGIDAAGKKVTNVADGNVAKGSKDAVNGGQLHTAIEDIKS</sequence>
<protein>
    <submittedName>
        <fullName evidence="2">Hemagluttinin protein</fullName>
    </submittedName>
</protein>
<name>W1XTB0_9ZZZZ</name>
<gene>
    <name evidence="2" type="ORF">Q604_UNBC12220G0001</name>
</gene>
<reference evidence="2" key="1">
    <citation type="submission" date="2013-12" db="EMBL/GenBank/DDBJ databases">
        <title>A Varibaculum cambriense genome reconstructed from a premature infant gut community with otherwise low bacterial novelty that shifts toward anaerobic metabolism during the third week of life.</title>
        <authorList>
            <person name="Brown C.T."/>
            <person name="Sharon I."/>
            <person name="Thomas B.C."/>
            <person name="Castelle C.J."/>
            <person name="Morowitz M.J."/>
            <person name="Banfield J.F."/>
        </authorList>
    </citation>
    <scope>NUCLEOTIDE SEQUENCE</scope>
</reference>
<dbReference type="AlphaFoldDB" id="W1XTB0"/>
<evidence type="ECO:0000313" key="2">
    <source>
        <dbReference type="EMBL" id="ETJ33321.1"/>
    </source>
</evidence>
<feature type="non-terminal residue" evidence="2">
    <location>
        <position position="92"/>
    </location>
</feature>
<dbReference type="Pfam" id="PF05662">
    <property type="entry name" value="YadA_stalk"/>
    <property type="match status" value="1"/>
</dbReference>
<proteinExistence type="predicted"/>
<feature type="non-terminal residue" evidence="2">
    <location>
        <position position="1"/>
    </location>
</feature>
<organism evidence="2">
    <name type="scientific">human gut metagenome</name>
    <dbReference type="NCBI Taxonomy" id="408170"/>
    <lineage>
        <taxon>unclassified sequences</taxon>
        <taxon>metagenomes</taxon>
        <taxon>organismal metagenomes</taxon>
    </lineage>
</organism>
<evidence type="ECO:0000259" key="1">
    <source>
        <dbReference type="Pfam" id="PF05662"/>
    </source>
</evidence>